<evidence type="ECO:0000313" key="10">
    <source>
        <dbReference type="Proteomes" id="UP000245768"/>
    </source>
</evidence>
<reference evidence="9 10" key="1">
    <citation type="journal article" date="2018" name="Mol. Biol. Evol.">
        <title>Broad Genomic Sampling Reveals a Smut Pathogenic Ancestry of the Fungal Clade Ustilaginomycotina.</title>
        <authorList>
            <person name="Kijpornyongpan T."/>
            <person name="Mondo S.J."/>
            <person name="Barry K."/>
            <person name="Sandor L."/>
            <person name="Lee J."/>
            <person name="Lipzen A."/>
            <person name="Pangilinan J."/>
            <person name="LaButti K."/>
            <person name="Hainaut M."/>
            <person name="Henrissat B."/>
            <person name="Grigoriev I.V."/>
            <person name="Spatafora J.W."/>
            <person name="Aime M.C."/>
        </authorList>
    </citation>
    <scope>NUCLEOTIDE SEQUENCE [LARGE SCALE GENOMIC DNA]</scope>
    <source>
        <strain evidence="9 10">MCA 4198</strain>
    </source>
</reference>
<feature type="region of interest" description="Disordered" evidence="7">
    <location>
        <begin position="767"/>
        <end position="825"/>
    </location>
</feature>
<comment type="catalytic activity">
    <reaction evidence="1 6">
        <text>Thiol-dependent hydrolysis of ester, thioester, amide, peptide and isopeptide bonds formed by the C-terminal Gly of ubiquitin (a 76-residue protein attached to proteins as an intracellular targeting signal).</text>
        <dbReference type="EC" id="3.4.19.12"/>
    </reaction>
</comment>
<feature type="compositionally biased region" description="Polar residues" evidence="7">
    <location>
        <begin position="784"/>
        <end position="800"/>
    </location>
</feature>
<evidence type="ECO:0000256" key="2">
    <source>
        <dbReference type="ARBA" id="ARBA00022670"/>
    </source>
</evidence>
<dbReference type="RefSeq" id="XP_025380559.1">
    <property type="nucleotide sequence ID" value="XM_025519457.1"/>
</dbReference>
<dbReference type="GO" id="GO:0004843">
    <property type="term" value="F:cysteine-type deubiquitinase activity"/>
    <property type="evidence" value="ECO:0007669"/>
    <property type="project" value="UniProtKB-UniRule"/>
</dbReference>
<keyword evidence="4 6" id="KW-0378">Hydrolase</keyword>
<dbReference type="CDD" id="cd02257">
    <property type="entry name" value="Peptidase_C19"/>
    <property type="match status" value="1"/>
</dbReference>
<feature type="compositionally biased region" description="Low complexity" evidence="7">
    <location>
        <begin position="250"/>
        <end position="262"/>
    </location>
</feature>
<evidence type="ECO:0000256" key="4">
    <source>
        <dbReference type="ARBA" id="ARBA00022801"/>
    </source>
</evidence>
<feature type="region of interest" description="Disordered" evidence="7">
    <location>
        <begin position="248"/>
        <end position="298"/>
    </location>
</feature>
<feature type="compositionally biased region" description="Polar residues" evidence="7">
    <location>
        <begin position="118"/>
        <end position="129"/>
    </location>
</feature>
<keyword evidence="5 6" id="KW-0788">Thiol protease</keyword>
<organism evidence="9 10">
    <name type="scientific">Acaromyces ingoldii</name>
    <dbReference type="NCBI Taxonomy" id="215250"/>
    <lineage>
        <taxon>Eukaryota</taxon>
        <taxon>Fungi</taxon>
        <taxon>Dikarya</taxon>
        <taxon>Basidiomycota</taxon>
        <taxon>Ustilaginomycotina</taxon>
        <taxon>Exobasidiomycetes</taxon>
        <taxon>Exobasidiales</taxon>
        <taxon>Cryptobasidiaceae</taxon>
        <taxon>Acaromyces</taxon>
    </lineage>
</organism>
<feature type="domain" description="USP" evidence="8">
    <location>
        <begin position="329"/>
        <end position="743"/>
    </location>
</feature>
<accession>A0A316YW01</accession>
<dbReference type="GO" id="GO:0016579">
    <property type="term" value="P:protein deubiquitination"/>
    <property type="evidence" value="ECO:0007669"/>
    <property type="project" value="InterPro"/>
</dbReference>
<dbReference type="GO" id="GO:0006508">
    <property type="term" value="P:proteolysis"/>
    <property type="evidence" value="ECO:0007669"/>
    <property type="project" value="UniProtKB-KW"/>
</dbReference>
<evidence type="ECO:0000256" key="1">
    <source>
        <dbReference type="ARBA" id="ARBA00000707"/>
    </source>
</evidence>
<feature type="compositionally biased region" description="Basic and acidic residues" evidence="7">
    <location>
        <begin position="62"/>
        <end position="80"/>
    </location>
</feature>
<dbReference type="OrthoDB" id="429671at2759"/>
<dbReference type="InParanoid" id="A0A316YW01"/>
<gene>
    <name evidence="9" type="ORF">FA10DRAFT_247562</name>
</gene>
<feature type="compositionally biased region" description="Low complexity" evidence="7">
    <location>
        <begin position="270"/>
        <end position="281"/>
    </location>
</feature>
<dbReference type="EC" id="3.4.19.12" evidence="6"/>
<evidence type="ECO:0000313" key="9">
    <source>
        <dbReference type="EMBL" id="PWN93361.1"/>
    </source>
</evidence>
<dbReference type="Proteomes" id="UP000245768">
    <property type="component" value="Unassembled WGS sequence"/>
</dbReference>
<protein>
    <recommendedName>
        <fullName evidence="6">Ubiquitin carboxyl-terminal hydrolase</fullName>
        <ecNumber evidence="6">3.4.19.12</ecNumber>
    </recommendedName>
</protein>
<feature type="region of interest" description="Disordered" evidence="7">
    <location>
        <begin position="142"/>
        <end position="233"/>
    </location>
</feature>
<evidence type="ECO:0000259" key="8">
    <source>
        <dbReference type="PROSITE" id="PS50235"/>
    </source>
</evidence>
<proteinExistence type="inferred from homology"/>
<dbReference type="SUPFAM" id="SSF54001">
    <property type="entry name" value="Cysteine proteinases"/>
    <property type="match status" value="1"/>
</dbReference>
<evidence type="ECO:0000256" key="7">
    <source>
        <dbReference type="SAM" id="MobiDB-lite"/>
    </source>
</evidence>
<dbReference type="AlphaFoldDB" id="A0A316YW01"/>
<dbReference type="Pfam" id="PF00443">
    <property type="entry name" value="UCH"/>
    <property type="match status" value="1"/>
</dbReference>
<dbReference type="InterPro" id="IPR050164">
    <property type="entry name" value="Peptidase_C19"/>
</dbReference>
<feature type="compositionally biased region" description="Pro residues" evidence="7">
    <location>
        <begin position="147"/>
        <end position="159"/>
    </location>
</feature>
<dbReference type="PANTHER" id="PTHR24006:SF687">
    <property type="entry name" value="UBIQUITIN CARBOXYL-TERMINAL HYDROLASE 10"/>
    <property type="match status" value="1"/>
</dbReference>
<feature type="compositionally biased region" description="Polar residues" evidence="7">
    <location>
        <begin position="162"/>
        <end position="198"/>
    </location>
</feature>
<evidence type="ECO:0000256" key="5">
    <source>
        <dbReference type="ARBA" id="ARBA00022807"/>
    </source>
</evidence>
<keyword evidence="2 6" id="KW-0645">Protease</keyword>
<dbReference type="InterPro" id="IPR001394">
    <property type="entry name" value="Peptidase_C19_UCH"/>
</dbReference>
<feature type="compositionally biased region" description="Low complexity" evidence="7">
    <location>
        <begin position="478"/>
        <end position="487"/>
    </location>
</feature>
<keyword evidence="10" id="KW-1185">Reference proteome</keyword>
<feature type="compositionally biased region" description="Acidic residues" evidence="7">
    <location>
        <begin position="495"/>
        <end position="504"/>
    </location>
</feature>
<dbReference type="PROSITE" id="PS50235">
    <property type="entry name" value="USP_3"/>
    <property type="match status" value="1"/>
</dbReference>
<feature type="compositionally biased region" description="Low complexity" evidence="7">
    <location>
        <begin position="813"/>
        <end position="825"/>
    </location>
</feature>
<dbReference type="GO" id="GO:0005829">
    <property type="term" value="C:cytosol"/>
    <property type="evidence" value="ECO:0007669"/>
    <property type="project" value="TreeGrafter"/>
</dbReference>
<dbReference type="Gene3D" id="3.90.70.10">
    <property type="entry name" value="Cysteine proteinases"/>
    <property type="match status" value="1"/>
</dbReference>
<evidence type="ECO:0000256" key="6">
    <source>
        <dbReference type="RuleBase" id="RU366025"/>
    </source>
</evidence>
<dbReference type="InterPro" id="IPR028889">
    <property type="entry name" value="USP"/>
</dbReference>
<keyword evidence="3 6" id="KW-0833">Ubl conjugation pathway</keyword>
<feature type="compositionally biased region" description="Polar residues" evidence="7">
    <location>
        <begin position="525"/>
        <end position="534"/>
    </location>
</feature>
<feature type="compositionally biased region" description="Polar residues" evidence="7">
    <location>
        <begin position="217"/>
        <end position="228"/>
    </location>
</feature>
<evidence type="ECO:0000256" key="3">
    <source>
        <dbReference type="ARBA" id="ARBA00022786"/>
    </source>
</evidence>
<dbReference type="PANTHER" id="PTHR24006">
    <property type="entry name" value="UBIQUITIN CARBOXYL-TERMINAL HYDROLASE"/>
    <property type="match status" value="1"/>
</dbReference>
<dbReference type="GO" id="GO:0005634">
    <property type="term" value="C:nucleus"/>
    <property type="evidence" value="ECO:0007669"/>
    <property type="project" value="TreeGrafter"/>
</dbReference>
<name>A0A316YW01_9BASI</name>
<dbReference type="STRING" id="215250.A0A316YW01"/>
<feature type="compositionally biased region" description="Basic and acidic residues" evidence="7">
    <location>
        <begin position="89"/>
        <end position="104"/>
    </location>
</feature>
<dbReference type="FunCoup" id="A0A316YW01">
    <property type="interactions" value="479"/>
</dbReference>
<feature type="region of interest" description="Disordered" evidence="7">
    <location>
        <begin position="473"/>
        <end position="534"/>
    </location>
</feature>
<comment type="similarity">
    <text evidence="6">Belongs to the peptidase C19 family.</text>
</comment>
<dbReference type="GeneID" id="37041373"/>
<dbReference type="InterPro" id="IPR018200">
    <property type="entry name" value="USP_CS"/>
</dbReference>
<dbReference type="PROSITE" id="PS00972">
    <property type="entry name" value="USP_1"/>
    <property type="match status" value="1"/>
</dbReference>
<feature type="region of interest" description="Disordered" evidence="7">
    <location>
        <begin position="51"/>
        <end position="130"/>
    </location>
</feature>
<sequence>MADSAGEASTSRSPMVSSAIFIPATAGDTLIYRQASSYSLVEPSEATSGVFFVPIPPRRSPRQLEKSPRSTERSSRRADGGTRPGSNVDRSEARYEPRLVENTRKLNLSVAPRAPQPSLATEVTLSDRSNPCPKIIFEQKFFRKGNHPPPPTPPPPPPGDGSSMSLVGSTSRAPSLSTSVVSDMTGTLTSPTSTSNASPGPFAGTTPTASAIEVESNPASPRPSTNAWNKPRSWVTLATKGDGGALSYRAPAPASSNVSPASGSVQLADSMSSLPSQSPSQRAIPASSSKLQGLNGKANGHSLAPKLSKMDTLMEDADKQFVAPLTYPRGMINKGNFCFANAILQVLVYCAPFYNLFQTVSENVPHDFNNSTPLMEAIIHFLKEFHRIPSAPRDDDPAAASSYVDLIREVQATSEPFVPEFVYEAMRLNKRFDLMRRGHQEDAEEFLGFILDTLHEELMVAMKKWHARSGSAGMVNGSATTATTSSAPSQQGTEEGGEEEESEEREVRRPLSPSEEGWLEVGQKGKTSFTRTTTASESPITRIFGGKLRSVLKTPGVKDSVTLEPYQPLQLDIQPANVTSIDEALENLCAPETIPGVFSPARNGPVDATKQVFIETLPPVLILHLKRFVYDEVGGVQKSSKEVSYGPTLDINDKVLSPTRRVEGKKKYRLFGIVYHHGRFASGGHYTVDVLRQDQSEWLHIDDTFWTSVGAPALKTSGEAGPTPSPINKRHDGVAYLLFYAREDVIQVSSKAAGTAETKTMVLPTKKTNSRLGNQMPLEGGSKRGSNNHSRANSTMSQVAEMSPEKTERIVPGAAATASKKTAGR</sequence>
<dbReference type="PROSITE" id="PS00973">
    <property type="entry name" value="USP_2"/>
    <property type="match status" value="1"/>
</dbReference>
<dbReference type="EMBL" id="KZ819634">
    <property type="protein sequence ID" value="PWN93361.1"/>
    <property type="molecule type" value="Genomic_DNA"/>
</dbReference>
<dbReference type="InterPro" id="IPR038765">
    <property type="entry name" value="Papain-like_cys_pep_sf"/>
</dbReference>